<dbReference type="InterPro" id="IPR002156">
    <property type="entry name" value="RNaseH_domain"/>
</dbReference>
<dbReference type="GO" id="GO:0004523">
    <property type="term" value="F:RNA-DNA hybrid ribonuclease activity"/>
    <property type="evidence" value="ECO:0007669"/>
    <property type="project" value="InterPro"/>
</dbReference>
<accession>A0A2N9HHM7</accession>
<gene>
    <name evidence="2" type="ORF">FSB_LOCUS39036</name>
</gene>
<dbReference type="EMBL" id="OIVN01003431">
    <property type="protein sequence ID" value="SPD11154.1"/>
    <property type="molecule type" value="Genomic_DNA"/>
</dbReference>
<dbReference type="InterPro" id="IPR044730">
    <property type="entry name" value="RNase_H-like_dom_plant"/>
</dbReference>
<dbReference type="InterPro" id="IPR053151">
    <property type="entry name" value="RNase_H-like"/>
</dbReference>
<protein>
    <recommendedName>
        <fullName evidence="1">RNase H type-1 domain-containing protein</fullName>
    </recommendedName>
</protein>
<sequence>MKEISVAVEWTANDEEQAAVVESHGSSEENAGCDLDRRRHRLRLDKTHRHQWKEPDRIRHRSPVEPVEPAACTNGRKPYLNEFLEISTTEKPEKLPPMEVKWKPPDRTWYKLNYDGEIFRDSFEGGIGAIIRDQACNVIATLKVGTTDIEIEVDSTIIIQALNSSETSRLAYGLVIDDSKALIPSFRILNFSHTRSGNFVAHALARRAKECRDS</sequence>
<feature type="domain" description="RNase H type-1" evidence="1">
    <location>
        <begin position="140"/>
        <end position="208"/>
    </location>
</feature>
<dbReference type="Pfam" id="PF13456">
    <property type="entry name" value="RVT_3"/>
    <property type="match status" value="1"/>
</dbReference>
<dbReference type="PANTHER" id="PTHR47723:SF19">
    <property type="entry name" value="POLYNUCLEOTIDYL TRANSFERASE, RIBONUCLEASE H-LIKE SUPERFAMILY PROTEIN"/>
    <property type="match status" value="1"/>
</dbReference>
<proteinExistence type="predicted"/>
<organism evidence="2">
    <name type="scientific">Fagus sylvatica</name>
    <name type="common">Beechnut</name>
    <dbReference type="NCBI Taxonomy" id="28930"/>
    <lineage>
        <taxon>Eukaryota</taxon>
        <taxon>Viridiplantae</taxon>
        <taxon>Streptophyta</taxon>
        <taxon>Embryophyta</taxon>
        <taxon>Tracheophyta</taxon>
        <taxon>Spermatophyta</taxon>
        <taxon>Magnoliopsida</taxon>
        <taxon>eudicotyledons</taxon>
        <taxon>Gunneridae</taxon>
        <taxon>Pentapetalae</taxon>
        <taxon>rosids</taxon>
        <taxon>fabids</taxon>
        <taxon>Fagales</taxon>
        <taxon>Fagaceae</taxon>
        <taxon>Fagus</taxon>
    </lineage>
</organism>
<dbReference type="PANTHER" id="PTHR47723">
    <property type="entry name" value="OS05G0353850 PROTEIN"/>
    <property type="match status" value="1"/>
</dbReference>
<evidence type="ECO:0000313" key="2">
    <source>
        <dbReference type="EMBL" id="SPD11154.1"/>
    </source>
</evidence>
<name>A0A2N9HHM7_FAGSY</name>
<evidence type="ECO:0000259" key="1">
    <source>
        <dbReference type="Pfam" id="PF13456"/>
    </source>
</evidence>
<dbReference type="CDD" id="cd06222">
    <property type="entry name" value="RNase_H_like"/>
    <property type="match status" value="1"/>
</dbReference>
<dbReference type="AlphaFoldDB" id="A0A2N9HHM7"/>
<reference evidence="2" key="1">
    <citation type="submission" date="2018-02" db="EMBL/GenBank/DDBJ databases">
        <authorList>
            <person name="Cohen D.B."/>
            <person name="Kent A.D."/>
        </authorList>
    </citation>
    <scope>NUCLEOTIDE SEQUENCE</scope>
</reference>
<dbReference type="GO" id="GO:0003676">
    <property type="term" value="F:nucleic acid binding"/>
    <property type="evidence" value="ECO:0007669"/>
    <property type="project" value="InterPro"/>
</dbReference>